<gene>
    <name evidence="2" type="ORF">GCM10022402_33880</name>
</gene>
<sequence>MVCAGRTVTEPAGEDSEGRKVRASDGERGCVSVVCAGEAAKANGEWGRWGGGGVEVGAAPR</sequence>
<proteinExistence type="predicted"/>
<dbReference type="EMBL" id="BAABDD010000016">
    <property type="protein sequence ID" value="GAA3752087.1"/>
    <property type="molecule type" value="Genomic_DNA"/>
</dbReference>
<name>A0ABP7FZ30_9ACTN</name>
<evidence type="ECO:0000256" key="1">
    <source>
        <dbReference type="SAM" id="MobiDB-lite"/>
    </source>
</evidence>
<evidence type="ECO:0000313" key="2">
    <source>
        <dbReference type="EMBL" id="GAA3752087.1"/>
    </source>
</evidence>
<comment type="caution">
    <text evidence="2">The sequence shown here is derived from an EMBL/GenBank/DDBJ whole genome shotgun (WGS) entry which is preliminary data.</text>
</comment>
<feature type="compositionally biased region" description="Basic and acidic residues" evidence="1">
    <location>
        <begin position="16"/>
        <end position="25"/>
    </location>
</feature>
<evidence type="ECO:0000313" key="3">
    <source>
        <dbReference type="Proteomes" id="UP001500908"/>
    </source>
</evidence>
<feature type="region of interest" description="Disordered" evidence="1">
    <location>
        <begin position="1"/>
        <end position="25"/>
    </location>
</feature>
<organism evidence="2 3">
    <name type="scientific">Salinactinospora qingdaonensis</name>
    <dbReference type="NCBI Taxonomy" id="702744"/>
    <lineage>
        <taxon>Bacteria</taxon>
        <taxon>Bacillati</taxon>
        <taxon>Actinomycetota</taxon>
        <taxon>Actinomycetes</taxon>
        <taxon>Streptosporangiales</taxon>
        <taxon>Nocardiopsidaceae</taxon>
        <taxon>Salinactinospora</taxon>
    </lineage>
</organism>
<dbReference type="Proteomes" id="UP001500908">
    <property type="component" value="Unassembled WGS sequence"/>
</dbReference>
<keyword evidence="3" id="KW-1185">Reference proteome</keyword>
<reference evidence="3" key="1">
    <citation type="journal article" date="2019" name="Int. J. Syst. Evol. Microbiol.">
        <title>The Global Catalogue of Microorganisms (GCM) 10K type strain sequencing project: providing services to taxonomists for standard genome sequencing and annotation.</title>
        <authorList>
            <consortium name="The Broad Institute Genomics Platform"/>
            <consortium name="The Broad Institute Genome Sequencing Center for Infectious Disease"/>
            <person name="Wu L."/>
            <person name="Ma J."/>
        </authorList>
    </citation>
    <scope>NUCLEOTIDE SEQUENCE [LARGE SCALE GENOMIC DNA]</scope>
    <source>
        <strain evidence="3">JCM 17137</strain>
    </source>
</reference>
<protein>
    <submittedName>
        <fullName evidence="2">Uncharacterized protein</fullName>
    </submittedName>
</protein>
<accession>A0ABP7FZ30</accession>